<evidence type="ECO:0000313" key="3">
    <source>
        <dbReference type="Proteomes" id="UP001407347"/>
    </source>
</evidence>
<dbReference type="RefSeq" id="WP_346012894.1">
    <property type="nucleotide sequence ID" value="NZ_JAQYXP010000001.1"/>
</dbReference>
<feature type="region of interest" description="Disordered" evidence="1">
    <location>
        <begin position="340"/>
        <end position="412"/>
    </location>
</feature>
<feature type="region of interest" description="Disordered" evidence="1">
    <location>
        <begin position="1"/>
        <end position="79"/>
    </location>
</feature>
<feature type="region of interest" description="Disordered" evidence="1">
    <location>
        <begin position="1258"/>
        <end position="1297"/>
    </location>
</feature>
<reference evidence="2 3" key="1">
    <citation type="journal article" date="2023" name="PLoS ONE">
        <title>Complete genome assembly of Hawai'i environmental nontuberculous mycobacteria reveals unexpected co-isolation with methylobacteria.</title>
        <authorList>
            <person name="Hendrix J."/>
            <person name="Epperson L.E."/>
            <person name="Tong E.I."/>
            <person name="Chan Y.L."/>
            <person name="Hasan N.A."/>
            <person name="Dawrs S.N."/>
            <person name="Norton G.J."/>
            <person name="Virdi R."/>
            <person name="Crooks J.L."/>
            <person name="Chan E.D."/>
            <person name="Honda J.R."/>
            <person name="Strong M."/>
        </authorList>
    </citation>
    <scope>NUCLEOTIDE SEQUENCE [LARGE SCALE GENOMIC DNA]</scope>
    <source>
        <strain evidence="2 3">NJH_HI04-1</strain>
    </source>
</reference>
<dbReference type="Proteomes" id="UP001407347">
    <property type="component" value="Unassembled WGS sequence"/>
</dbReference>
<gene>
    <name evidence="2" type="ORF">PUR29_09300</name>
</gene>
<evidence type="ECO:0008006" key="4">
    <source>
        <dbReference type="Google" id="ProtNLM"/>
    </source>
</evidence>
<comment type="caution">
    <text evidence="2">The sequence shown here is derived from an EMBL/GenBank/DDBJ whole genome shotgun (WGS) entry which is preliminary data.</text>
</comment>
<proteinExistence type="predicted"/>
<organism evidence="2 3">
    <name type="scientific">Methylobacterium ajmalii</name>
    <dbReference type="NCBI Taxonomy" id="2738439"/>
    <lineage>
        <taxon>Bacteria</taxon>
        <taxon>Pseudomonadati</taxon>
        <taxon>Pseudomonadota</taxon>
        <taxon>Alphaproteobacteria</taxon>
        <taxon>Hyphomicrobiales</taxon>
        <taxon>Methylobacteriaceae</taxon>
        <taxon>Methylobacterium</taxon>
    </lineage>
</organism>
<feature type="compositionally biased region" description="Low complexity" evidence="1">
    <location>
        <begin position="11"/>
        <end position="27"/>
    </location>
</feature>
<feature type="compositionally biased region" description="Low complexity" evidence="1">
    <location>
        <begin position="69"/>
        <end position="79"/>
    </location>
</feature>
<name>A0ABU9ZRB7_9HYPH</name>
<evidence type="ECO:0000313" key="2">
    <source>
        <dbReference type="EMBL" id="MEN3233796.1"/>
    </source>
</evidence>
<sequence>MTLEELRLLNAAPDPAAKPEAPAAQPAGMTLDDLRALNAAPEPAGAVQRVAPPEAAAEPTPEAAPGPAQPAEAAPYKAPAAPAPAGRVIDRLDAAGQIGGAIVTGAAKSIYESKDFLFGQTAEADKSELRRNIETLDKDLGNASIANSFVSGLSQFATGMLGAGKLVGIAKAVPKVGAAVGALEATSKGSAALSSAKAAAVGAVAFDPSGPRLSDLVQKFPALQNPVSDFLASKPGDSAALGRTKNALESIGVDAALAGVFAASVAGFKALKSGEQAVTDAALKDLSAAVAHKDAKLAASKGDLETVEAIRLEHPEAVAQAEAALPPPPAPAPVDAIQSDAMSARSPRRSLAEREAAGEAVDYGPDAASTGPAMPAQGPRDATVSALPEEVPPGVRTEEGGLSGTVPAQAETTPPRLLDITDDQVQRLIAHSRADTEQLLQPGGWEGAIDRGYRFGDGGRIPWQKFALEPGTAPGTSSLDQVIRRVADEFAGEIAAAKGGDGPTGVRSDAMQDRLIQQRVAIYGDDPEMLMGALQLAGRNADRLVADVAAADLITLRAAQDAQNLADRIKLGMLEEFGGDLSEAMKVLRGHYQVAATARAESAAMVANAARTLRRQRAEFGYTPEDVAAMAKLSDADMLTLIESAGRDPRVADRLLRQGFWSKVVDDASYLYVNNLLWGLRTHFVNLSTNSYMLFGRPLERMVGGAVQGDMARVAENARQYAYMAGSLHEAWRDAVRTWQIGDSILAPNTAEVTASSAGRSVNWAAEGFRQWDSVPNILSNAYTGFMKAAGLPTRALGSVDELVKQVVYRSKVMAAAHGQGIEAGLEGPALTEHVRQTLNKAFDDAGRAVDLKALEEAQIATFQQDLLPNTIGKWVSSGTSSVPALRFIVPFVKTPTNVLRMGWKMTPGLNLAQREFRQMIQGEMGAEKQAQAIGQAAMGSLFMGTAAMLTHAGYVTGGGPSDPELKKTLMATGWQPYSFVIPGEDGKPTYVNFGRYDPIAMPFGIMADVVDILERDHDGDGPGEQAVAALGGVFLSLVKQLGQKTYLTSLNDTLSAITSPDRSLGKVVGSTAANFVPFASALRFSNPDPLLRETRGVVDKVMATVPGLSDRLPVQRDIFGDPLTVHKGLWVTGAGNFVDAEVRRMVDEAGMTPFGPPSPTQRKVDLRDVRTVDGRSAYEVYQELVGHPPRGPSLKETVGRIIQTPAYQRAPEGDADQRGTKQGMLAGTVSKYREMGMKLLMRDPNVRQAVAMRETQGRAASVAKEGPKTDQQTGAEMLERLGKATGVDLGGVLPAR</sequence>
<keyword evidence="3" id="KW-1185">Reference proteome</keyword>
<feature type="compositionally biased region" description="Low complexity" evidence="1">
    <location>
        <begin position="51"/>
        <end position="61"/>
    </location>
</feature>
<evidence type="ECO:0000256" key="1">
    <source>
        <dbReference type="SAM" id="MobiDB-lite"/>
    </source>
</evidence>
<accession>A0ABU9ZRB7</accession>
<dbReference type="EMBL" id="JAQYXP010000001">
    <property type="protein sequence ID" value="MEN3233796.1"/>
    <property type="molecule type" value="Genomic_DNA"/>
</dbReference>
<protein>
    <recommendedName>
        <fullName evidence="4">Large polyvalent protein associated domain-containing protein</fullName>
    </recommendedName>
</protein>